<name>A0AA40VS13_9NOST</name>
<accession>A0AA40VS13</accession>
<evidence type="ECO:0000313" key="2">
    <source>
        <dbReference type="Proteomes" id="UP001165986"/>
    </source>
</evidence>
<dbReference type="RefSeq" id="WP_191758929.1">
    <property type="nucleotide sequence ID" value="NZ_VJXY01000019.1"/>
</dbReference>
<dbReference type="AlphaFoldDB" id="A0AA40VS13"/>
<sequence>MKLILLKQRLNTELNYIRSLELGAKCSDFFNPYPAKVYRFLDSGKIAILRLQNITLQKLEINRIYENALETVISDT</sequence>
<comment type="caution">
    <text evidence="1">The sequence shown here is derived from an EMBL/GenBank/DDBJ whole genome shotgun (WGS) entry which is preliminary data.</text>
</comment>
<organism evidence="1 2">
    <name type="scientific">Komarekiella delphini-convector SJRDD-AB1</name>
    <dbReference type="NCBI Taxonomy" id="2593771"/>
    <lineage>
        <taxon>Bacteria</taxon>
        <taxon>Bacillati</taxon>
        <taxon>Cyanobacteriota</taxon>
        <taxon>Cyanophyceae</taxon>
        <taxon>Nostocales</taxon>
        <taxon>Nostocaceae</taxon>
        <taxon>Komarekiella</taxon>
        <taxon>Komarekiella delphini-convector</taxon>
    </lineage>
</organism>
<dbReference type="Proteomes" id="UP001165986">
    <property type="component" value="Unassembled WGS sequence"/>
</dbReference>
<keyword evidence="2" id="KW-1185">Reference proteome</keyword>
<protein>
    <submittedName>
        <fullName evidence="1">Uncharacterized protein</fullName>
    </submittedName>
</protein>
<reference evidence="1" key="1">
    <citation type="submission" date="2019-07" db="EMBL/GenBank/DDBJ databases">
        <title>Toxilogical consequences of a new and cryptic species of cyanobacteria (Komarekiella delphini-convector) recovered from the epidermis of a bottlenose dolphin and 1500 ft. in the air.</title>
        <authorList>
            <person name="Brown A.O."/>
            <person name="Dvorak P."/>
            <person name="Villanueva C.D."/>
            <person name="Foss A.J."/>
            <person name="Garvey A.D."/>
            <person name="Gibson Q.A."/>
            <person name="Johansen J.R."/>
            <person name="Casamatta D.A."/>
        </authorList>
    </citation>
    <scope>NUCLEOTIDE SEQUENCE</scope>
    <source>
        <strain evidence="1">SJRDD-AB1</strain>
    </source>
</reference>
<proteinExistence type="predicted"/>
<evidence type="ECO:0000313" key="1">
    <source>
        <dbReference type="EMBL" id="MBD6617712.1"/>
    </source>
</evidence>
<gene>
    <name evidence="1" type="ORF">FNW02_18215</name>
</gene>
<dbReference type="EMBL" id="VJXY01000019">
    <property type="protein sequence ID" value="MBD6617712.1"/>
    <property type="molecule type" value="Genomic_DNA"/>
</dbReference>